<dbReference type="InterPro" id="IPR013783">
    <property type="entry name" value="Ig-like_fold"/>
</dbReference>
<dbReference type="InterPro" id="IPR003961">
    <property type="entry name" value="FN3_dom"/>
</dbReference>
<dbReference type="CDD" id="cd00063">
    <property type="entry name" value="FN3"/>
    <property type="match status" value="1"/>
</dbReference>
<sequence length="813" mass="88852">MLLGEDKCFHERLKDLEPEKSYAPQQKSEVVEICAQSAAGCGAWSRVSSAPIRTAIVAREPNAPELVYATSRALTFAFAGGEDDRINAYEVRRQTGAWRQASKPLRFDRQSLAVRVTSENRWVVTVDQLQPETTYTLQLRGVTAAGSVTKWSARSEPMATVKEEIGHEVDLCVGVNEESPAVPPPAAMPEVGSESVEDFSRKLESVLSFTIQQATGGVRLPSLHIPSVAEQAKELLEMHRTREAAVLQAARIEDDASWQTKLPDFLIQQVPVVGCPTILLRELWRNIRRCALVAHLYGHDTRSPDTQALILTCLVPAGNSSPAVPVVPASGSASSQQGYAAPAANPGTLALEDSANKARVALLVSRALAKEALVRATGLRLAGQVVGLLEVAGGLLQSRESKEAATEATTLSTLSDDALADTTSPVGVALVVFKPLSFDEHWIVVLGLLVLWLLPIFVSAARFFVIKIYPLMAQRVELPMAALLGMTVIIQVFGKVMITWVQQNLENNVSIPATVVFAFYTLIPGISIYLATRSVLQGALEAPFFMLLGLFNLASGYLRWSSDLSDDAALEERPVPRVACCREQVLRWRHWLWVGLLIDFVLEEIAGRVFGLHALRLLGPPLTSFGATLVEYRTLAFAAGLVAAWAQARALELLQRRSVLLQLLGARKAFNVGITLLLIGGYAVVQQSRTMAFLREVSPTPWWCCMVLWLRQFGAVVGLLAPTVLYTLQQPQSFGRLPMESLVPVSVAVGCGLGYVFCQSFTALWQEKREHLESDYRVIFLFPHMSSQARQKASMAMRVALKRGAEAGPSRGK</sequence>
<name>A0AA36JE37_9DINO</name>
<keyword evidence="1" id="KW-0472">Membrane</keyword>
<feature type="transmembrane region" description="Helical" evidence="1">
    <location>
        <begin position="745"/>
        <end position="765"/>
    </location>
</feature>
<keyword evidence="1" id="KW-0812">Transmembrane</keyword>
<feature type="transmembrane region" description="Helical" evidence="1">
    <location>
        <begin position="706"/>
        <end position="725"/>
    </location>
</feature>
<evidence type="ECO:0000313" key="2">
    <source>
        <dbReference type="EMBL" id="CAJ1403336.1"/>
    </source>
</evidence>
<evidence type="ECO:0000313" key="3">
    <source>
        <dbReference type="Proteomes" id="UP001178507"/>
    </source>
</evidence>
<organism evidence="2 3">
    <name type="scientific">Effrenium voratum</name>
    <dbReference type="NCBI Taxonomy" id="2562239"/>
    <lineage>
        <taxon>Eukaryota</taxon>
        <taxon>Sar</taxon>
        <taxon>Alveolata</taxon>
        <taxon>Dinophyceae</taxon>
        <taxon>Suessiales</taxon>
        <taxon>Symbiodiniaceae</taxon>
        <taxon>Effrenium</taxon>
    </lineage>
</organism>
<keyword evidence="1" id="KW-1133">Transmembrane helix</keyword>
<feature type="transmembrane region" description="Helical" evidence="1">
    <location>
        <begin position="542"/>
        <end position="560"/>
    </location>
</feature>
<keyword evidence="3" id="KW-1185">Reference proteome</keyword>
<dbReference type="Gene3D" id="2.60.40.10">
    <property type="entry name" value="Immunoglobulins"/>
    <property type="match status" value="1"/>
</dbReference>
<dbReference type="AlphaFoldDB" id="A0AA36JE37"/>
<feature type="transmembrane region" description="Helical" evidence="1">
    <location>
        <begin position="510"/>
        <end position="530"/>
    </location>
</feature>
<dbReference type="EMBL" id="CAUJNA010003491">
    <property type="protein sequence ID" value="CAJ1403336.1"/>
    <property type="molecule type" value="Genomic_DNA"/>
</dbReference>
<dbReference type="Proteomes" id="UP001178507">
    <property type="component" value="Unassembled WGS sequence"/>
</dbReference>
<feature type="transmembrane region" description="Helical" evidence="1">
    <location>
        <begin position="668"/>
        <end position="685"/>
    </location>
</feature>
<gene>
    <name evidence="2" type="ORF">EVOR1521_LOCUS26027</name>
</gene>
<reference evidence="2" key="1">
    <citation type="submission" date="2023-08" db="EMBL/GenBank/DDBJ databases">
        <authorList>
            <person name="Chen Y."/>
            <person name="Shah S."/>
            <person name="Dougan E. K."/>
            <person name="Thang M."/>
            <person name="Chan C."/>
        </authorList>
    </citation>
    <scope>NUCLEOTIDE SEQUENCE</scope>
</reference>
<comment type="caution">
    <text evidence="2">The sequence shown here is derived from an EMBL/GenBank/DDBJ whole genome shotgun (WGS) entry which is preliminary data.</text>
</comment>
<feature type="transmembrane region" description="Helical" evidence="1">
    <location>
        <begin position="442"/>
        <end position="466"/>
    </location>
</feature>
<protein>
    <submittedName>
        <fullName evidence="2">Uncharacterized protein</fullName>
    </submittedName>
</protein>
<dbReference type="SUPFAM" id="SSF49265">
    <property type="entry name" value="Fibronectin type III"/>
    <property type="match status" value="1"/>
</dbReference>
<evidence type="ECO:0000256" key="1">
    <source>
        <dbReference type="SAM" id="Phobius"/>
    </source>
</evidence>
<feature type="transmembrane region" description="Helical" evidence="1">
    <location>
        <begin position="478"/>
        <end position="498"/>
    </location>
</feature>
<feature type="non-terminal residue" evidence="2">
    <location>
        <position position="813"/>
    </location>
</feature>
<proteinExistence type="predicted"/>
<dbReference type="InterPro" id="IPR036116">
    <property type="entry name" value="FN3_sf"/>
</dbReference>
<accession>A0AA36JE37</accession>